<dbReference type="Pfam" id="PF12019">
    <property type="entry name" value="GspH"/>
    <property type="match status" value="1"/>
</dbReference>
<dbReference type="SUPFAM" id="SSF54523">
    <property type="entry name" value="Pili subunits"/>
    <property type="match status" value="1"/>
</dbReference>
<protein>
    <recommendedName>
        <fullName evidence="2">Type II secretion system protein H</fullName>
    </recommendedName>
    <alternativeName>
        <fullName evidence="10">General secretion pathway protein H</fullName>
    </alternativeName>
</protein>
<evidence type="ECO:0000256" key="9">
    <source>
        <dbReference type="ARBA" id="ARBA00025772"/>
    </source>
</evidence>
<proteinExistence type="inferred from homology"/>
<evidence type="ECO:0000256" key="1">
    <source>
        <dbReference type="ARBA" id="ARBA00004377"/>
    </source>
</evidence>
<keyword evidence="6 11" id="KW-0812">Transmembrane</keyword>
<dbReference type="InterPro" id="IPR022346">
    <property type="entry name" value="T2SS_GspH"/>
</dbReference>
<keyword evidence="5" id="KW-0997">Cell inner membrane</keyword>
<name>A0A1M4IJD1_9XANT</name>
<evidence type="ECO:0000256" key="7">
    <source>
        <dbReference type="ARBA" id="ARBA00022989"/>
    </source>
</evidence>
<dbReference type="GO" id="GO:0005886">
    <property type="term" value="C:plasma membrane"/>
    <property type="evidence" value="ECO:0007669"/>
    <property type="project" value="UniProtKB-SubCell"/>
</dbReference>
<dbReference type="Pfam" id="PF07963">
    <property type="entry name" value="N_methyl"/>
    <property type="match status" value="1"/>
</dbReference>
<evidence type="ECO:0000313" key="14">
    <source>
        <dbReference type="Proteomes" id="UP000184997"/>
    </source>
</evidence>
<organism evidence="13 14">
    <name type="scientific">Xanthomonas graminis pv. graminis</name>
    <dbReference type="NCBI Taxonomy" id="134874"/>
    <lineage>
        <taxon>Bacteria</taxon>
        <taxon>Pseudomonadati</taxon>
        <taxon>Pseudomonadota</taxon>
        <taxon>Gammaproteobacteria</taxon>
        <taxon>Lysobacterales</taxon>
        <taxon>Lysobacteraceae</taxon>
        <taxon>Xanthomonas</taxon>
        <taxon>Xanthomonas translucens group</taxon>
        <taxon>Xanthomonas graminis</taxon>
    </lineage>
</organism>
<dbReference type="GO" id="GO:0015627">
    <property type="term" value="C:type II protein secretion system complex"/>
    <property type="evidence" value="ECO:0007669"/>
    <property type="project" value="InterPro"/>
</dbReference>
<reference evidence="14" key="1">
    <citation type="submission" date="2016-07" db="EMBL/GenBank/DDBJ databases">
        <authorList>
            <person name="Florea S."/>
            <person name="Webb J.S."/>
            <person name="Jaromczyk J."/>
            <person name="Schardl C.L."/>
        </authorList>
    </citation>
    <scope>NUCLEOTIDE SEQUENCE [LARGE SCALE GENOMIC DNA]</scope>
</reference>
<dbReference type="Gene3D" id="3.55.40.10">
    <property type="entry name" value="minor pseudopilin epsh domain"/>
    <property type="match status" value="1"/>
</dbReference>
<gene>
    <name evidence="13" type="primary">fimT</name>
    <name evidence="13" type="ORF">XTGNCPPB3709_2116</name>
</gene>
<dbReference type="GO" id="GO:0015628">
    <property type="term" value="P:protein secretion by the type II secretion system"/>
    <property type="evidence" value="ECO:0007669"/>
    <property type="project" value="InterPro"/>
</dbReference>
<comment type="subcellular location">
    <subcellularLocation>
        <location evidence="1">Cell inner membrane</location>
        <topology evidence="1">Single-pass membrane protein</topology>
    </subcellularLocation>
</comment>
<evidence type="ECO:0000256" key="4">
    <source>
        <dbReference type="ARBA" id="ARBA00022481"/>
    </source>
</evidence>
<dbReference type="Proteomes" id="UP000184997">
    <property type="component" value="Unassembled WGS sequence"/>
</dbReference>
<accession>A0A1M4IJD1</accession>
<evidence type="ECO:0000256" key="10">
    <source>
        <dbReference type="ARBA" id="ARBA00030775"/>
    </source>
</evidence>
<feature type="transmembrane region" description="Helical" evidence="11">
    <location>
        <begin position="21"/>
        <end position="44"/>
    </location>
</feature>
<evidence type="ECO:0000256" key="5">
    <source>
        <dbReference type="ARBA" id="ARBA00022519"/>
    </source>
</evidence>
<keyword evidence="4" id="KW-0488">Methylation</keyword>
<dbReference type="AlphaFoldDB" id="A0A1M4IJD1"/>
<keyword evidence="3" id="KW-1003">Cell membrane</keyword>
<dbReference type="InterPro" id="IPR045584">
    <property type="entry name" value="Pilin-like"/>
</dbReference>
<dbReference type="RefSeq" id="WP_009597945.1">
    <property type="nucleotide sequence ID" value="NZ_CP076252.1"/>
</dbReference>
<dbReference type="NCBIfam" id="TIGR02532">
    <property type="entry name" value="IV_pilin_GFxxxE"/>
    <property type="match status" value="1"/>
</dbReference>
<evidence type="ECO:0000256" key="2">
    <source>
        <dbReference type="ARBA" id="ARBA00021549"/>
    </source>
</evidence>
<sequence>MRASCSDDRTVGIARAACRGFSLVELMVTVAVLAILVAIAFPSFTSLTNSNRLTSAANELLASLQYARSEAVKRNQTLVLCPSSNATSCGNGSWNQWIVMVKTGGEVLRIGTAKLPLSINGSPAIVSNGNSVEFRADGLARDSVGALLNAAVGVCLPTKQPQANVRFIVIASGSRVAVSSASDGGTCSAFTDKPTTL</sequence>
<evidence type="ECO:0000313" key="13">
    <source>
        <dbReference type="EMBL" id="SBV88179.1"/>
    </source>
</evidence>
<evidence type="ECO:0000256" key="6">
    <source>
        <dbReference type="ARBA" id="ARBA00022692"/>
    </source>
</evidence>
<evidence type="ECO:0000259" key="12">
    <source>
        <dbReference type="Pfam" id="PF12019"/>
    </source>
</evidence>
<evidence type="ECO:0000256" key="11">
    <source>
        <dbReference type="SAM" id="Phobius"/>
    </source>
</evidence>
<keyword evidence="7 11" id="KW-1133">Transmembrane helix</keyword>
<dbReference type="InterPro" id="IPR012902">
    <property type="entry name" value="N_methyl_site"/>
</dbReference>
<feature type="domain" description="General secretion pathway GspH" evidence="12">
    <location>
        <begin position="56"/>
        <end position="170"/>
    </location>
</feature>
<keyword evidence="8 11" id="KW-0472">Membrane</keyword>
<evidence type="ECO:0000256" key="3">
    <source>
        <dbReference type="ARBA" id="ARBA00022475"/>
    </source>
</evidence>
<dbReference type="PROSITE" id="PS00409">
    <property type="entry name" value="PROKAR_NTER_METHYL"/>
    <property type="match status" value="1"/>
</dbReference>
<comment type="similarity">
    <text evidence="9">Belongs to the GSP H family.</text>
</comment>
<evidence type="ECO:0000256" key="8">
    <source>
        <dbReference type="ARBA" id="ARBA00023136"/>
    </source>
</evidence>
<dbReference type="EMBL" id="FLUK01000165">
    <property type="protein sequence ID" value="SBV88179.1"/>
    <property type="molecule type" value="Genomic_DNA"/>
</dbReference>